<dbReference type="InterPro" id="IPR052127">
    <property type="entry name" value="STE12_transcription_factor"/>
</dbReference>
<evidence type="ECO:0000256" key="3">
    <source>
        <dbReference type="ARBA" id="ARBA00023163"/>
    </source>
</evidence>
<keyword evidence="8" id="KW-1185">Reference proteome</keyword>
<feature type="domain" description="C2H2-type" evidence="6">
    <location>
        <begin position="263"/>
        <end position="288"/>
    </location>
</feature>
<keyword evidence="4" id="KW-0539">Nucleus</keyword>
<dbReference type="AlphaFoldDB" id="A0AAN6SM19"/>
<dbReference type="InterPro" id="IPR036236">
    <property type="entry name" value="Znf_C2H2_sf"/>
</dbReference>
<dbReference type="Gene3D" id="3.30.160.60">
    <property type="entry name" value="Classic Zinc Finger"/>
    <property type="match status" value="1"/>
</dbReference>
<dbReference type="Proteomes" id="UP001303115">
    <property type="component" value="Unassembled WGS sequence"/>
</dbReference>
<evidence type="ECO:0000256" key="5">
    <source>
        <dbReference type="PROSITE-ProRule" id="PRU00042"/>
    </source>
</evidence>
<keyword evidence="2" id="KW-0805">Transcription regulation</keyword>
<sequence length="357" mass="38954">MNLTSSPMCNIDPDSGANVNFGFNSLQAEGTEASVRPSSYPSSSFGPYIPTSGYSTPLPAPSHSGLPSSISFDFGSSFASLASVVPFRLILAPSTTFTYHPMAPKTDNASNQGRHDLSIQALGSYGAQLTSSQTMDCKLLANQPSPNSHLLTPSVITDLDDLSDNAAHQMYPDVPINFNQQVPTTLVGTVDRAMTTPFILPSTERDQVLIGEARHGTGLQQQVQRCSPSNSRSRIKRKKNRRAVVAGDSSFALDNVVKPAAAFKCPIKGCPKLYHRNEHVKRHIKTAHDRSTFPCKFCNHVANRSDNYMAHLKLHTKPRLKSGGSQPRVAFSEDAVLEFKTENESRRRGKEKLSKPL</sequence>
<evidence type="ECO:0000313" key="7">
    <source>
        <dbReference type="EMBL" id="KAK4032293.1"/>
    </source>
</evidence>
<evidence type="ECO:0000256" key="2">
    <source>
        <dbReference type="ARBA" id="ARBA00023015"/>
    </source>
</evidence>
<accession>A0AAN6SM19</accession>
<dbReference type="PROSITE" id="PS00028">
    <property type="entry name" value="ZINC_FINGER_C2H2_1"/>
    <property type="match status" value="1"/>
</dbReference>
<dbReference type="SUPFAM" id="SSF57667">
    <property type="entry name" value="beta-beta-alpha zinc fingers"/>
    <property type="match status" value="1"/>
</dbReference>
<dbReference type="PROSITE" id="PS50157">
    <property type="entry name" value="ZINC_FINGER_C2H2_2"/>
    <property type="match status" value="2"/>
</dbReference>
<dbReference type="GO" id="GO:1990527">
    <property type="term" value="C:Tec1p-Ste12p-Dig1p complex"/>
    <property type="evidence" value="ECO:0007669"/>
    <property type="project" value="TreeGrafter"/>
</dbReference>
<dbReference type="InterPro" id="IPR013087">
    <property type="entry name" value="Znf_C2H2_type"/>
</dbReference>
<dbReference type="GO" id="GO:0005634">
    <property type="term" value="C:nucleus"/>
    <property type="evidence" value="ECO:0007669"/>
    <property type="project" value="UniProtKB-SubCell"/>
</dbReference>
<dbReference type="SMART" id="SM00355">
    <property type="entry name" value="ZnF_C2H2"/>
    <property type="match status" value="2"/>
</dbReference>
<evidence type="ECO:0000259" key="6">
    <source>
        <dbReference type="PROSITE" id="PS50157"/>
    </source>
</evidence>
<dbReference type="EMBL" id="MU854626">
    <property type="protein sequence ID" value="KAK4032293.1"/>
    <property type="molecule type" value="Genomic_DNA"/>
</dbReference>
<organism evidence="7 8">
    <name type="scientific">Parachaetomium inaequale</name>
    <dbReference type="NCBI Taxonomy" id="2588326"/>
    <lineage>
        <taxon>Eukaryota</taxon>
        <taxon>Fungi</taxon>
        <taxon>Dikarya</taxon>
        <taxon>Ascomycota</taxon>
        <taxon>Pezizomycotina</taxon>
        <taxon>Sordariomycetes</taxon>
        <taxon>Sordariomycetidae</taxon>
        <taxon>Sordariales</taxon>
        <taxon>Chaetomiaceae</taxon>
        <taxon>Parachaetomium</taxon>
    </lineage>
</organism>
<keyword evidence="5" id="KW-0863">Zinc-finger</keyword>
<dbReference type="GO" id="GO:0008270">
    <property type="term" value="F:zinc ion binding"/>
    <property type="evidence" value="ECO:0007669"/>
    <property type="project" value="UniProtKB-KW"/>
</dbReference>
<name>A0AAN6SM19_9PEZI</name>
<protein>
    <recommendedName>
        <fullName evidence="6">C2H2-type domain-containing protein</fullName>
    </recommendedName>
</protein>
<reference evidence="8" key="1">
    <citation type="journal article" date="2023" name="Mol. Phylogenet. Evol.">
        <title>Genome-scale phylogeny and comparative genomics of the fungal order Sordariales.</title>
        <authorList>
            <person name="Hensen N."/>
            <person name="Bonometti L."/>
            <person name="Westerberg I."/>
            <person name="Brannstrom I.O."/>
            <person name="Guillou S."/>
            <person name="Cros-Aarteil S."/>
            <person name="Calhoun S."/>
            <person name="Haridas S."/>
            <person name="Kuo A."/>
            <person name="Mondo S."/>
            <person name="Pangilinan J."/>
            <person name="Riley R."/>
            <person name="LaButti K."/>
            <person name="Andreopoulos B."/>
            <person name="Lipzen A."/>
            <person name="Chen C."/>
            <person name="Yan M."/>
            <person name="Daum C."/>
            <person name="Ng V."/>
            <person name="Clum A."/>
            <person name="Steindorff A."/>
            <person name="Ohm R.A."/>
            <person name="Martin F."/>
            <person name="Silar P."/>
            <person name="Natvig D.O."/>
            <person name="Lalanne C."/>
            <person name="Gautier V."/>
            <person name="Ament-Velasquez S.L."/>
            <person name="Kruys A."/>
            <person name="Hutchinson M.I."/>
            <person name="Powell A.J."/>
            <person name="Barry K."/>
            <person name="Miller A.N."/>
            <person name="Grigoriev I.V."/>
            <person name="Debuchy R."/>
            <person name="Gladieux P."/>
            <person name="Hiltunen Thoren M."/>
            <person name="Johannesson H."/>
        </authorList>
    </citation>
    <scope>NUCLEOTIDE SEQUENCE [LARGE SCALE GENOMIC DNA]</scope>
    <source>
        <strain evidence="8">CBS 284.82</strain>
    </source>
</reference>
<dbReference type="PANTHER" id="PTHR47427">
    <property type="entry name" value="PROTEIN STE12"/>
    <property type="match status" value="1"/>
</dbReference>
<feature type="domain" description="C2H2-type" evidence="6">
    <location>
        <begin position="293"/>
        <end position="320"/>
    </location>
</feature>
<dbReference type="PANTHER" id="PTHR47427:SF1">
    <property type="entry name" value="PROTEIN STE12"/>
    <property type="match status" value="1"/>
</dbReference>
<comment type="caution">
    <text evidence="7">The sequence shown here is derived from an EMBL/GenBank/DDBJ whole genome shotgun (WGS) entry which is preliminary data.</text>
</comment>
<dbReference type="GO" id="GO:1990526">
    <property type="term" value="C:Ste12p-Dig1p-Dig2p complex"/>
    <property type="evidence" value="ECO:0007669"/>
    <property type="project" value="TreeGrafter"/>
</dbReference>
<keyword evidence="5" id="KW-0862">Zinc</keyword>
<keyword evidence="5" id="KW-0479">Metal-binding</keyword>
<comment type="subcellular location">
    <subcellularLocation>
        <location evidence="1">Nucleus</location>
    </subcellularLocation>
</comment>
<gene>
    <name evidence="7" type="ORF">C8A01DRAFT_20610</name>
</gene>
<proteinExistence type="predicted"/>
<evidence type="ECO:0000256" key="1">
    <source>
        <dbReference type="ARBA" id="ARBA00004123"/>
    </source>
</evidence>
<keyword evidence="3" id="KW-0804">Transcription</keyword>
<dbReference type="GO" id="GO:0003700">
    <property type="term" value="F:DNA-binding transcription factor activity"/>
    <property type="evidence" value="ECO:0007669"/>
    <property type="project" value="TreeGrafter"/>
</dbReference>
<evidence type="ECO:0000256" key="4">
    <source>
        <dbReference type="ARBA" id="ARBA00023242"/>
    </source>
</evidence>
<evidence type="ECO:0000313" key="8">
    <source>
        <dbReference type="Proteomes" id="UP001303115"/>
    </source>
</evidence>